<organism evidence="2 3">
    <name type="scientific">Hyphococcus aureus</name>
    <dbReference type="NCBI Taxonomy" id="2666033"/>
    <lineage>
        <taxon>Bacteria</taxon>
        <taxon>Pseudomonadati</taxon>
        <taxon>Pseudomonadota</taxon>
        <taxon>Alphaproteobacteria</taxon>
        <taxon>Parvularculales</taxon>
        <taxon>Parvularculaceae</taxon>
        <taxon>Hyphococcus</taxon>
    </lineage>
</organism>
<dbReference type="NCBIfam" id="NF033537">
    <property type="entry name" value="lasso_biosyn_B2"/>
    <property type="match status" value="1"/>
</dbReference>
<dbReference type="InterPro" id="IPR053521">
    <property type="entry name" value="McjB-like"/>
</dbReference>
<reference evidence="2 3" key="1">
    <citation type="submission" date="2024-09" db="EMBL/GenBank/DDBJ databases">
        <authorList>
            <person name="Zhang Z.-H."/>
        </authorList>
    </citation>
    <scope>NUCLEOTIDE SEQUENCE [LARGE SCALE GENOMIC DNA]</scope>
    <source>
        <strain evidence="2 3">HHTR114</strain>
    </source>
</reference>
<accession>A0ABW1KXQ8</accession>
<evidence type="ECO:0000313" key="2">
    <source>
        <dbReference type="EMBL" id="MFC6035876.1"/>
    </source>
</evidence>
<protein>
    <submittedName>
        <fullName evidence="2">Lasso peptide biosynthesis B2 protein</fullName>
    </submittedName>
</protein>
<sequence>MRLVALAWLLNVFIRTGLTLTSYKFLEPLLPAKPNGPAAPEAFLRRVRFTVFYSGKAVPRCTCLVRALTARTLLAMKGHSSTLHVGVAKNPGAQMEAHAWLTSGDSVVTGEEGYDLADYAILPVGPS</sequence>
<dbReference type="RefSeq" id="WP_379923942.1">
    <property type="nucleotide sequence ID" value="NZ_JBHPON010000001.1"/>
</dbReference>
<gene>
    <name evidence="2" type="ORF">ACFMB1_09995</name>
</gene>
<keyword evidence="3" id="KW-1185">Reference proteome</keyword>
<evidence type="ECO:0000259" key="1">
    <source>
        <dbReference type="Pfam" id="PF13471"/>
    </source>
</evidence>
<dbReference type="Pfam" id="PF13471">
    <property type="entry name" value="Transglut_core3"/>
    <property type="match status" value="1"/>
</dbReference>
<dbReference type="Proteomes" id="UP001596116">
    <property type="component" value="Unassembled WGS sequence"/>
</dbReference>
<feature type="domain" description="Microcin J25-processing protein McjB C-terminal" evidence="1">
    <location>
        <begin position="29"/>
        <end position="120"/>
    </location>
</feature>
<dbReference type="InterPro" id="IPR032708">
    <property type="entry name" value="McjB_C"/>
</dbReference>
<comment type="caution">
    <text evidence="2">The sequence shown here is derived from an EMBL/GenBank/DDBJ whole genome shotgun (WGS) entry which is preliminary data.</text>
</comment>
<proteinExistence type="predicted"/>
<dbReference type="EMBL" id="JBHPON010000001">
    <property type="protein sequence ID" value="MFC6035876.1"/>
    <property type="molecule type" value="Genomic_DNA"/>
</dbReference>
<name>A0ABW1KXQ8_9PROT</name>
<evidence type="ECO:0000313" key="3">
    <source>
        <dbReference type="Proteomes" id="UP001596116"/>
    </source>
</evidence>